<dbReference type="GO" id="GO:0005634">
    <property type="term" value="C:nucleus"/>
    <property type="evidence" value="ECO:0007669"/>
    <property type="project" value="TreeGrafter"/>
</dbReference>
<feature type="binding site" evidence="7">
    <location>
        <position position="229"/>
    </location>
    <ligand>
        <name>Zn(2+)</name>
        <dbReference type="ChEBI" id="CHEBI:29105"/>
    </ligand>
</feature>
<proteinExistence type="inferred from homology"/>
<dbReference type="GO" id="GO:0070403">
    <property type="term" value="F:NAD+ binding"/>
    <property type="evidence" value="ECO:0007669"/>
    <property type="project" value="InterPro"/>
</dbReference>
<feature type="region of interest" description="Disordered" evidence="8">
    <location>
        <begin position="420"/>
        <end position="484"/>
    </location>
</feature>
<gene>
    <name evidence="10" type="ORF">LHYA1_G006865</name>
</gene>
<dbReference type="GO" id="GO:0017136">
    <property type="term" value="F:histone deacetylase activity, NAD-dependent"/>
    <property type="evidence" value="ECO:0007669"/>
    <property type="project" value="TreeGrafter"/>
</dbReference>
<feature type="compositionally biased region" description="Polar residues" evidence="8">
    <location>
        <begin position="390"/>
        <end position="400"/>
    </location>
</feature>
<dbReference type="Proteomes" id="UP000431533">
    <property type="component" value="Unassembled WGS sequence"/>
</dbReference>
<evidence type="ECO:0000256" key="1">
    <source>
        <dbReference type="ARBA" id="ARBA00001947"/>
    </source>
</evidence>
<evidence type="ECO:0000256" key="5">
    <source>
        <dbReference type="ARBA" id="ARBA00022833"/>
    </source>
</evidence>
<dbReference type="InterPro" id="IPR003000">
    <property type="entry name" value="Sirtuin"/>
</dbReference>
<dbReference type="Pfam" id="PF02146">
    <property type="entry name" value="SIR2"/>
    <property type="match status" value="1"/>
</dbReference>
<dbReference type="Gene3D" id="3.40.50.1220">
    <property type="entry name" value="TPP-binding domain"/>
    <property type="match status" value="1"/>
</dbReference>
<dbReference type="PANTHER" id="PTHR11085:SF6">
    <property type="entry name" value="NAD-DEPENDENT PROTEIN DEACETYLASE SIRTUIN-2"/>
    <property type="match status" value="1"/>
</dbReference>
<dbReference type="OrthoDB" id="420264at2759"/>
<accession>A0A8H8QZR2</accession>
<dbReference type="AlphaFoldDB" id="A0A8H8QZR2"/>
<evidence type="ECO:0000256" key="6">
    <source>
        <dbReference type="ARBA" id="ARBA00023027"/>
    </source>
</evidence>
<feature type="binding site" evidence="7">
    <location>
        <position position="200"/>
    </location>
    <ligand>
        <name>Zn(2+)</name>
        <dbReference type="ChEBI" id="CHEBI:29105"/>
    </ligand>
</feature>
<feature type="compositionally biased region" description="Basic and acidic residues" evidence="8">
    <location>
        <begin position="44"/>
        <end position="55"/>
    </location>
</feature>
<sequence>MVKSTSSILRIIYPHQKPHTAKIGRKHRPRHSKGSGQNIRYKRDKMGQENSHEQIDPDTPPKTLSSRSIEGIAKYIQDGLPKRIVVMTGAGISTSAGIPDFRSPDTGLYANLARLDLPYAEAVFDISYFRQNPDPFYVLAKELYPGKFFPTVSHAFVALLDEKSLLMKLFTQNIDCLERRAGVSGDKIIEAHGSFATQRCIECKSEFPDGLMKKAVMSGDVPHCLVPQCNGLVKPDIVFFGEALPHAFHMNTHVPGKADLVIVMGTSLTVHPFASLPQSASEGVPRLLINKEQVGDFGSRPDDVVFLGDCDEGVRKLADALGWRDELEELWLEVGGNVKQKEAERLREERKAMSKDEVLEAEIKQLTQEIDATLQVSSDHQQRTNDRLQKTGSQSAQSITPDDPEKLEPLSTASIAAAPELTQNDDELKEPPPTPATKVTAPLSPERPNTQSLAEAPKVNPKAILDVTLPQNKPSENNKPSSHM</sequence>
<dbReference type="InterPro" id="IPR029035">
    <property type="entry name" value="DHS-like_NAD/FAD-binding_dom"/>
</dbReference>
<feature type="region of interest" description="Disordered" evidence="8">
    <location>
        <begin position="16"/>
        <end position="64"/>
    </location>
</feature>
<keyword evidence="11" id="KW-1185">Reference proteome</keyword>
<comment type="caution">
    <text evidence="10">The sequence shown here is derived from an EMBL/GenBank/DDBJ whole genome shotgun (WGS) entry which is preliminary data.</text>
</comment>
<name>A0A8H8QZR2_9HELO</name>
<dbReference type="GO" id="GO:0046872">
    <property type="term" value="F:metal ion binding"/>
    <property type="evidence" value="ECO:0007669"/>
    <property type="project" value="UniProtKB-KW"/>
</dbReference>
<evidence type="ECO:0000259" key="9">
    <source>
        <dbReference type="PROSITE" id="PS50305"/>
    </source>
</evidence>
<evidence type="ECO:0000313" key="11">
    <source>
        <dbReference type="Proteomes" id="UP000431533"/>
    </source>
</evidence>
<feature type="compositionally biased region" description="Polar residues" evidence="8">
    <location>
        <begin position="469"/>
        <end position="484"/>
    </location>
</feature>
<evidence type="ECO:0000313" key="10">
    <source>
        <dbReference type="EMBL" id="TVY24274.1"/>
    </source>
</evidence>
<dbReference type="InterPro" id="IPR050134">
    <property type="entry name" value="NAD-dep_sirtuin_deacylases"/>
</dbReference>
<keyword evidence="3" id="KW-0808">Transferase</keyword>
<dbReference type="PANTHER" id="PTHR11085">
    <property type="entry name" value="NAD-DEPENDENT PROTEIN DEACYLASE SIRTUIN-5, MITOCHONDRIAL-RELATED"/>
    <property type="match status" value="1"/>
</dbReference>
<keyword evidence="6" id="KW-0520">NAD</keyword>
<keyword evidence="4 7" id="KW-0479">Metal-binding</keyword>
<comment type="similarity">
    <text evidence="2">Belongs to the sirtuin family. Class I subfamily.</text>
</comment>
<dbReference type="RefSeq" id="XP_031003062.1">
    <property type="nucleotide sequence ID" value="XM_031151798.1"/>
</dbReference>
<feature type="domain" description="Deacetylase sirtuin-type" evidence="9">
    <location>
        <begin position="62"/>
        <end position="324"/>
    </location>
</feature>
<protein>
    <submittedName>
        <fullName evidence="10">NAD-dependent protein deacetylase</fullName>
    </submittedName>
</protein>
<dbReference type="Gene3D" id="3.30.1600.10">
    <property type="entry name" value="SIR2/SIRT2 'Small Domain"/>
    <property type="match status" value="1"/>
</dbReference>
<feature type="binding site" evidence="7">
    <location>
        <position position="203"/>
    </location>
    <ligand>
        <name>Zn(2+)</name>
        <dbReference type="ChEBI" id="CHEBI:29105"/>
    </ligand>
</feature>
<dbReference type="SUPFAM" id="SSF52467">
    <property type="entry name" value="DHS-like NAD/FAD-binding domain"/>
    <property type="match status" value="1"/>
</dbReference>
<evidence type="ECO:0000256" key="7">
    <source>
        <dbReference type="PROSITE-ProRule" id="PRU00236"/>
    </source>
</evidence>
<keyword evidence="5 7" id="KW-0862">Zinc</keyword>
<feature type="active site" description="Proton acceptor" evidence="7">
    <location>
        <position position="192"/>
    </location>
</feature>
<dbReference type="CDD" id="cd01408">
    <property type="entry name" value="SIRT1"/>
    <property type="match status" value="1"/>
</dbReference>
<evidence type="ECO:0000256" key="4">
    <source>
        <dbReference type="ARBA" id="ARBA00022723"/>
    </source>
</evidence>
<evidence type="ECO:0000256" key="2">
    <source>
        <dbReference type="ARBA" id="ARBA00006924"/>
    </source>
</evidence>
<dbReference type="PROSITE" id="PS50305">
    <property type="entry name" value="SIRTUIN"/>
    <property type="match status" value="1"/>
</dbReference>
<reference evidence="10 11" key="1">
    <citation type="submission" date="2018-05" db="EMBL/GenBank/DDBJ databases">
        <title>Genome sequencing and assembly of the regulated plant pathogen Lachnellula willkommii and related sister species for the development of diagnostic species identification markers.</title>
        <authorList>
            <person name="Giroux E."/>
            <person name="Bilodeau G."/>
        </authorList>
    </citation>
    <scope>NUCLEOTIDE SEQUENCE [LARGE SCALE GENOMIC DNA]</scope>
    <source>
        <strain evidence="10 11">CBS 185.66</strain>
    </source>
</reference>
<evidence type="ECO:0000256" key="3">
    <source>
        <dbReference type="ARBA" id="ARBA00022679"/>
    </source>
</evidence>
<dbReference type="InterPro" id="IPR026590">
    <property type="entry name" value="Ssirtuin_cat_dom"/>
</dbReference>
<dbReference type="GeneID" id="41987063"/>
<organism evidence="10 11">
    <name type="scientific">Lachnellula hyalina</name>
    <dbReference type="NCBI Taxonomy" id="1316788"/>
    <lineage>
        <taxon>Eukaryota</taxon>
        <taxon>Fungi</taxon>
        <taxon>Dikarya</taxon>
        <taxon>Ascomycota</taxon>
        <taxon>Pezizomycotina</taxon>
        <taxon>Leotiomycetes</taxon>
        <taxon>Helotiales</taxon>
        <taxon>Lachnaceae</taxon>
        <taxon>Lachnellula</taxon>
    </lineage>
</organism>
<evidence type="ECO:0000256" key="8">
    <source>
        <dbReference type="SAM" id="MobiDB-lite"/>
    </source>
</evidence>
<feature type="compositionally biased region" description="Basic residues" evidence="8">
    <location>
        <begin position="16"/>
        <end position="33"/>
    </location>
</feature>
<feature type="binding site" evidence="7">
    <location>
        <position position="224"/>
    </location>
    <ligand>
        <name>Zn(2+)</name>
        <dbReference type="ChEBI" id="CHEBI:29105"/>
    </ligand>
</feature>
<dbReference type="InterPro" id="IPR026591">
    <property type="entry name" value="Sirtuin_cat_small_dom_sf"/>
</dbReference>
<feature type="compositionally biased region" description="Basic and acidic residues" evidence="8">
    <location>
        <begin position="380"/>
        <end position="389"/>
    </location>
</feature>
<feature type="region of interest" description="Disordered" evidence="8">
    <location>
        <begin position="375"/>
        <end position="408"/>
    </location>
</feature>
<dbReference type="EMBL" id="QGMH01000138">
    <property type="protein sequence ID" value="TVY24274.1"/>
    <property type="molecule type" value="Genomic_DNA"/>
</dbReference>
<comment type="cofactor">
    <cofactor evidence="1">
        <name>Zn(2+)</name>
        <dbReference type="ChEBI" id="CHEBI:29105"/>
    </cofactor>
</comment>